<dbReference type="InterPro" id="IPR011050">
    <property type="entry name" value="Pectin_lyase_fold/virulence"/>
</dbReference>
<keyword evidence="4" id="KW-0732">Signal</keyword>
<dbReference type="InterPro" id="IPR012334">
    <property type="entry name" value="Pectin_lyas_fold"/>
</dbReference>
<dbReference type="PANTHER" id="PTHR42970">
    <property type="entry name" value="PECTATE LYASE C-RELATED"/>
    <property type="match status" value="1"/>
</dbReference>
<evidence type="ECO:0000256" key="1">
    <source>
        <dbReference type="ARBA" id="ARBA00022723"/>
    </source>
</evidence>
<evidence type="ECO:0000256" key="3">
    <source>
        <dbReference type="SAM" id="MobiDB-lite"/>
    </source>
</evidence>
<feature type="region of interest" description="Disordered" evidence="3">
    <location>
        <begin position="403"/>
        <end position="440"/>
    </location>
</feature>
<name>A0A6G1HSV9_9PEZI</name>
<keyword evidence="2" id="KW-0325">Glycoprotein</keyword>
<accession>A0A6G1HSV9</accession>
<evidence type="ECO:0000256" key="4">
    <source>
        <dbReference type="SAM" id="SignalP"/>
    </source>
</evidence>
<dbReference type="EMBL" id="ML996699">
    <property type="protein sequence ID" value="KAF2398919.1"/>
    <property type="molecule type" value="Genomic_DNA"/>
</dbReference>
<dbReference type="Proteomes" id="UP000799640">
    <property type="component" value="Unassembled WGS sequence"/>
</dbReference>
<keyword evidence="6" id="KW-1185">Reference proteome</keyword>
<dbReference type="PANTHER" id="PTHR42970:SF1">
    <property type="entry name" value="PECTATE LYASE C-RELATED"/>
    <property type="match status" value="1"/>
</dbReference>
<feature type="chain" id="PRO_5026174298" evidence="4">
    <location>
        <begin position="22"/>
        <end position="440"/>
    </location>
</feature>
<dbReference type="AlphaFoldDB" id="A0A6G1HSV9"/>
<dbReference type="Gene3D" id="2.160.20.10">
    <property type="entry name" value="Single-stranded right-handed beta-helix, Pectin lyase-like"/>
    <property type="match status" value="1"/>
</dbReference>
<dbReference type="InterPro" id="IPR052063">
    <property type="entry name" value="Polysaccharide_Lyase_1"/>
</dbReference>
<dbReference type="GO" id="GO:0016829">
    <property type="term" value="F:lyase activity"/>
    <property type="evidence" value="ECO:0007669"/>
    <property type="project" value="UniProtKB-KW"/>
</dbReference>
<sequence length="440" mass="46301">MLLHPLTLLTLTLTLPSLALASPLVAFPGAEGFGAHATGGRAGTSFVVTTLADSGAGSLRDALSQPGRIITFTVGGVIPIKDRLVIPKSTSILGQTAPSPGITIYGNGVSASGADGSIVRYIRVRMGAGGSKGKDALTIAHGHDMLFDHVSASWGRDETFSINGGNAGNISIQDSIIAQGLTPHSAGGLIQTGGGGESQANVRGNYFISGPSSGKTHAFTRGTETFHAYVADNYLDADRDGALNGRLLPAGNSSAYGGMNLVTAPFPYPGPASLLSAKEALEKVLAGAGASRFRDGVDARIVREVRSWGKEGELIESEKEGVMAGLMEKGGVRRRWWSRREAKTWERLMYEAEGRVGREGSEVVKEMEGRAGGAEWRVENPMEIMPSGYTRIEEWAESLLAATTPASKNGRLLPPRSGRRGPGSSKSDRQGKARHVIRPK</sequence>
<keyword evidence="5" id="KW-0456">Lyase</keyword>
<organism evidence="5 6">
    <name type="scientific">Trichodelitschia bisporula</name>
    <dbReference type="NCBI Taxonomy" id="703511"/>
    <lineage>
        <taxon>Eukaryota</taxon>
        <taxon>Fungi</taxon>
        <taxon>Dikarya</taxon>
        <taxon>Ascomycota</taxon>
        <taxon>Pezizomycotina</taxon>
        <taxon>Dothideomycetes</taxon>
        <taxon>Dothideomycetes incertae sedis</taxon>
        <taxon>Phaeotrichales</taxon>
        <taxon>Phaeotrichaceae</taxon>
        <taxon>Trichodelitschia</taxon>
    </lineage>
</organism>
<dbReference type="OrthoDB" id="302705at2759"/>
<dbReference type="SUPFAM" id="SSF51126">
    <property type="entry name" value="Pectin lyase-like"/>
    <property type="match status" value="1"/>
</dbReference>
<evidence type="ECO:0000313" key="6">
    <source>
        <dbReference type="Proteomes" id="UP000799640"/>
    </source>
</evidence>
<keyword evidence="1" id="KW-0479">Metal-binding</keyword>
<evidence type="ECO:0000313" key="5">
    <source>
        <dbReference type="EMBL" id="KAF2398919.1"/>
    </source>
</evidence>
<proteinExistence type="predicted"/>
<gene>
    <name evidence="5" type="ORF">EJ06DRAFT_523088</name>
</gene>
<dbReference type="GO" id="GO:0046872">
    <property type="term" value="F:metal ion binding"/>
    <property type="evidence" value="ECO:0007669"/>
    <property type="project" value="UniProtKB-KW"/>
</dbReference>
<feature type="signal peptide" evidence="4">
    <location>
        <begin position="1"/>
        <end position="21"/>
    </location>
</feature>
<reference evidence="5" key="1">
    <citation type="journal article" date="2020" name="Stud. Mycol.">
        <title>101 Dothideomycetes genomes: a test case for predicting lifestyles and emergence of pathogens.</title>
        <authorList>
            <person name="Haridas S."/>
            <person name="Albert R."/>
            <person name="Binder M."/>
            <person name="Bloem J."/>
            <person name="Labutti K."/>
            <person name="Salamov A."/>
            <person name="Andreopoulos B."/>
            <person name="Baker S."/>
            <person name="Barry K."/>
            <person name="Bills G."/>
            <person name="Bluhm B."/>
            <person name="Cannon C."/>
            <person name="Castanera R."/>
            <person name="Culley D."/>
            <person name="Daum C."/>
            <person name="Ezra D."/>
            <person name="Gonzalez J."/>
            <person name="Henrissat B."/>
            <person name="Kuo A."/>
            <person name="Liang C."/>
            <person name="Lipzen A."/>
            <person name="Lutzoni F."/>
            <person name="Magnuson J."/>
            <person name="Mondo S."/>
            <person name="Nolan M."/>
            <person name="Ohm R."/>
            <person name="Pangilinan J."/>
            <person name="Park H.-J."/>
            <person name="Ramirez L."/>
            <person name="Alfaro M."/>
            <person name="Sun H."/>
            <person name="Tritt A."/>
            <person name="Yoshinaga Y."/>
            <person name="Zwiers L.-H."/>
            <person name="Turgeon B."/>
            <person name="Goodwin S."/>
            <person name="Spatafora J."/>
            <person name="Crous P."/>
            <person name="Grigoriev I."/>
        </authorList>
    </citation>
    <scope>NUCLEOTIDE SEQUENCE</scope>
    <source>
        <strain evidence="5">CBS 262.69</strain>
    </source>
</reference>
<evidence type="ECO:0000256" key="2">
    <source>
        <dbReference type="ARBA" id="ARBA00023180"/>
    </source>
</evidence>
<protein>
    <submittedName>
        <fullName evidence="5">Pectin lyase-like protein</fullName>
    </submittedName>
</protein>